<evidence type="ECO:0000256" key="1">
    <source>
        <dbReference type="SAM" id="Coils"/>
    </source>
</evidence>
<dbReference type="InterPro" id="IPR007060">
    <property type="entry name" value="FtsL/DivIC"/>
</dbReference>
<reference evidence="3" key="2">
    <citation type="submission" date="2020-09" db="EMBL/GenBank/DDBJ databases">
        <authorList>
            <person name="Sun Q."/>
            <person name="Zhou Y."/>
        </authorList>
    </citation>
    <scope>NUCLEOTIDE SEQUENCE</scope>
    <source>
        <strain evidence="3">CGMCC 1.16067</strain>
    </source>
</reference>
<comment type="caution">
    <text evidence="3">The sequence shown here is derived from an EMBL/GenBank/DDBJ whole genome shotgun (WGS) entry which is preliminary data.</text>
</comment>
<accession>A0A917F178</accession>
<evidence type="ECO:0000313" key="3">
    <source>
        <dbReference type="EMBL" id="GGF42164.1"/>
    </source>
</evidence>
<protein>
    <recommendedName>
        <fullName evidence="5">Septum formation initiator family protein</fullName>
    </recommendedName>
</protein>
<reference evidence="3" key="1">
    <citation type="journal article" date="2014" name="Int. J. Syst. Evol. Microbiol.">
        <title>Complete genome sequence of Corynebacterium casei LMG S-19264T (=DSM 44701T), isolated from a smear-ripened cheese.</title>
        <authorList>
            <consortium name="US DOE Joint Genome Institute (JGI-PGF)"/>
            <person name="Walter F."/>
            <person name="Albersmeier A."/>
            <person name="Kalinowski J."/>
            <person name="Ruckert C."/>
        </authorList>
    </citation>
    <scope>NUCLEOTIDE SEQUENCE</scope>
    <source>
        <strain evidence="3">CGMCC 1.16067</strain>
    </source>
</reference>
<evidence type="ECO:0000313" key="4">
    <source>
        <dbReference type="Proteomes" id="UP000649179"/>
    </source>
</evidence>
<name>A0A917F178_9ACTN</name>
<evidence type="ECO:0008006" key="5">
    <source>
        <dbReference type="Google" id="ProtNLM"/>
    </source>
</evidence>
<keyword evidence="4" id="KW-1185">Reference proteome</keyword>
<dbReference type="AlphaFoldDB" id="A0A917F178"/>
<feature type="region of interest" description="Disordered" evidence="2">
    <location>
        <begin position="86"/>
        <end position="136"/>
    </location>
</feature>
<dbReference type="Pfam" id="PF04977">
    <property type="entry name" value="DivIC"/>
    <property type="match status" value="1"/>
</dbReference>
<organism evidence="3 4">
    <name type="scientific">Marmoricola endophyticus</name>
    <dbReference type="NCBI Taxonomy" id="2040280"/>
    <lineage>
        <taxon>Bacteria</taxon>
        <taxon>Bacillati</taxon>
        <taxon>Actinomycetota</taxon>
        <taxon>Actinomycetes</taxon>
        <taxon>Propionibacteriales</taxon>
        <taxon>Nocardioidaceae</taxon>
        <taxon>Marmoricola</taxon>
    </lineage>
</organism>
<feature type="compositionally biased region" description="Polar residues" evidence="2">
    <location>
        <begin position="106"/>
        <end position="115"/>
    </location>
</feature>
<dbReference type="EMBL" id="BMKQ01000001">
    <property type="protein sequence ID" value="GGF42164.1"/>
    <property type="molecule type" value="Genomic_DNA"/>
</dbReference>
<sequence length="136" mass="15269">MVALVLAVLLVSYASSMKAYLQQRSHLADLRSQITASQTEVDRLEKANERWKDDDYVRTQARERLGWVMPGETAYQVIDENGHLLDSGDRLADPSQVAKSEATPWWSKQYSSLQNADHPPTERAPVGTITKKTPGE</sequence>
<feature type="coiled-coil region" evidence="1">
    <location>
        <begin position="27"/>
        <end position="54"/>
    </location>
</feature>
<proteinExistence type="predicted"/>
<dbReference type="Proteomes" id="UP000649179">
    <property type="component" value="Unassembled WGS sequence"/>
</dbReference>
<evidence type="ECO:0000256" key="2">
    <source>
        <dbReference type="SAM" id="MobiDB-lite"/>
    </source>
</evidence>
<gene>
    <name evidence="3" type="ORF">GCM10011519_15000</name>
</gene>
<keyword evidence="1" id="KW-0175">Coiled coil</keyword>